<evidence type="ECO:0000256" key="1">
    <source>
        <dbReference type="SAM" id="MobiDB-lite"/>
    </source>
</evidence>
<keyword evidence="3" id="KW-1185">Reference proteome</keyword>
<feature type="region of interest" description="Disordered" evidence="1">
    <location>
        <begin position="1"/>
        <end position="28"/>
    </location>
</feature>
<dbReference type="InterPro" id="IPR011990">
    <property type="entry name" value="TPR-like_helical_dom_sf"/>
</dbReference>
<dbReference type="AlphaFoldDB" id="A0A1X7DGX5"/>
<reference evidence="3" key="1">
    <citation type="submission" date="2017-04" db="EMBL/GenBank/DDBJ databases">
        <authorList>
            <person name="Varghese N."/>
            <person name="Submissions S."/>
        </authorList>
    </citation>
    <scope>NUCLEOTIDE SEQUENCE [LARGE SCALE GENOMIC DNA]</scope>
    <source>
        <strain evidence="3">K3S</strain>
    </source>
</reference>
<evidence type="ECO:0000313" key="3">
    <source>
        <dbReference type="Proteomes" id="UP000192906"/>
    </source>
</evidence>
<sequence length="179" mass="20154">MSDAKKPQKLSRRGFLFGGFRRKDDKEQANSAAKPIAAAEVDLDVLAAANVAYENKRYAEASEKYKDFIKSEPHNTNARKRHGHSLYMCGKFVQAKVEFERTIKILGEDNFASLYLGLIFCRIGNVEKALSAWKGYFDPKKIEVQREINLQMALIESDPEFSLAEAADMVEKVLNESAG</sequence>
<dbReference type="EMBL" id="FWZU01000003">
    <property type="protein sequence ID" value="SMF15285.1"/>
    <property type="molecule type" value="Genomic_DNA"/>
</dbReference>
<dbReference type="RefSeq" id="WP_085101550.1">
    <property type="nucleotide sequence ID" value="NZ_FWZU01000003.1"/>
</dbReference>
<dbReference type="STRING" id="1519643.SAMN06295933_1880"/>
<evidence type="ECO:0000313" key="2">
    <source>
        <dbReference type="EMBL" id="SMF15285.1"/>
    </source>
</evidence>
<dbReference type="SUPFAM" id="SSF48452">
    <property type="entry name" value="TPR-like"/>
    <property type="match status" value="1"/>
</dbReference>
<protein>
    <submittedName>
        <fullName evidence="2">Uncharacterized protein</fullName>
    </submittedName>
</protein>
<organism evidence="2 3">
    <name type="scientific">Desulfovibrio gilichinskyi</name>
    <dbReference type="NCBI Taxonomy" id="1519643"/>
    <lineage>
        <taxon>Bacteria</taxon>
        <taxon>Pseudomonadati</taxon>
        <taxon>Thermodesulfobacteriota</taxon>
        <taxon>Desulfovibrionia</taxon>
        <taxon>Desulfovibrionales</taxon>
        <taxon>Desulfovibrionaceae</taxon>
        <taxon>Desulfovibrio</taxon>
    </lineage>
</organism>
<dbReference type="Gene3D" id="1.25.40.10">
    <property type="entry name" value="Tetratricopeptide repeat domain"/>
    <property type="match status" value="1"/>
</dbReference>
<accession>A0A1X7DGX5</accession>
<proteinExistence type="predicted"/>
<gene>
    <name evidence="2" type="ORF">SAMN06295933_1880</name>
</gene>
<dbReference type="Proteomes" id="UP000192906">
    <property type="component" value="Unassembled WGS sequence"/>
</dbReference>
<dbReference type="OrthoDB" id="5455794at2"/>
<name>A0A1X7DGX5_9BACT</name>